<proteinExistence type="predicted"/>
<accession>A0A6N7PQJ0</accession>
<feature type="compositionally biased region" description="Acidic residues" evidence="1">
    <location>
        <begin position="208"/>
        <end position="220"/>
    </location>
</feature>
<keyword evidence="3" id="KW-1185">Reference proteome</keyword>
<sequence>MKSARLAGLVATTLLFGCGTPSCPKSPPAPAAAACPPAEASAMMTGVDEEATKALEERLAKLRKGGRRTITYKAPTDAEERAYAAWVRDALVAATERKEPPKKAPAGFSLRVLGDVWLLEEVRRRKRGAGVVVMRTGRARPIFVEAPHTFHDAGTLPIALAVFEAQAARVLLVNTAHRYIDRPADATKDAGAKDEKAASGSKDKAAEEGDEVDEKDEADDEKGAAVEEPAGVDRDEADDPNVAAPVVASDVAHAERSFFHAAHRELVALVRGAVTVQIHGFRDDKSEGTGVIVSAAKTNADAAALAARLGPAVEGTKVRLYPTDVSILGGTINQQARTCRELGAPFFHIEIARTLRDGLGADKQKRARFAAALDPIFAQPKPPNP</sequence>
<reference evidence="2 3" key="1">
    <citation type="submission" date="2019-10" db="EMBL/GenBank/DDBJ databases">
        <title>A soil myxobacterium in the family Polyangiaceae.</title>
        <authorList>
            <person name="Li Y."/>
            <person name="Wang J."/>
        </authorList>
    </citation>
    <scope>NUCLEOTIDE SEQUENCE [LARGE SCALE GENOMIC DNA]</scope>
    <source>
        <strain evidence="2 3">DSM 14734</strain>
    </source>
</reference>
<dbReference type="Proteomes" id="UP000440224">
    <property type="component" value="Unassembled WGS sequence"/>
</dbReference>
<dbReference type="RefSeq" id="WP_153819262.1">
    <property type="nucleotide sequence ID" value="NZ_WJIE01000003.1"/>
</dbReference>
<dbReference type="AlphaFoldDB" id="A0A6N7PQJ0"/>
<dbReference type="EMBL" id="WJIE01000003">
    <property type="protein sequence ID" value="MRG92374.1"/>
    <property type="molecule type" value="Genomic_DNA"/>
</dbReference>
<feature type="compositionally biased region" description="Basic and acidic residues" evidence="1">
    <location>
        <begin position="186"/>
        <end position="207"/>
    </location>
</feature>
<protein>
    <submittedName>
        <fullName evidence="2">Uncharacterized protein</fullName>
    </submittedName>
</protein>
<name>A0A6N7PQJ0_9BACT</name>
<evidence type="ECO:0000313" key="2">
    <source>
        <dbReference type="EMBL" id="MRG92374.1"/>
    </source>
</evidence>
<comment type="caution">
    <text evidence="2">The sequence shown here is derived from an EMBL/GenBank/DDBJ whole genome shotgun (WGS) entry which is preliminary data.</text>
</comment>
<dbReference type="OrthoDB" id="5498306at2"/>
<evidence type="ECO:0000256" key="1">
    <source>
        <dbReference type="SAM" id="MobiDB-lite"/>
    </source>
</evidence>
<evidence type="ECO:0000313" key="3">
    <source>
        <dbReference type="Proteomes" id="UP000440224"/>
    </source>
</evidence>
<dbReference type="PROSITE" id="PS51257">
    <property type="entry name" value="PROKAR_LIPOPROTEIN"/>
    <property type="match status" value="1"/>
</dbReference>
<gene>
    <name evidence="2" type="ORF">GF068_10595</name>
</gene>
<feature type="region of interest" description="Disordered" evidence="1">
    <location>
        <begin position="186"/>
        <end position="241"/>
    </location>
</feature>
<organism evidence="2 3">
    <name type="scientific">Polyangium spumosum</name>
    <dbReference type="NCBI Taxonomy" id="889282"/>
    <lineage>
        <taxon>Bacteria</taxon>
        <taxon>Pseudomonadati</taxon>
        <taxon>Myxococcota</taxon>
        <taxon>Polyangia</taxon>
        <taxon>Polyangiales</taxon>
        <taxon>Polyangiaceae</taxon>
        <taxon>Polyangium</taxon>
    </lineage>
</organism>